<protein>
    <recommendedName>
        <fullName evidence="1">Halobacterial output domain-containing protein</fullName>
    </recommendedName>
</protein>
<feature type="domain" description="Halobacterial output" evidence="1">
    <location>
        <begin position="15"/>
        <end position="88"/>
    </location>
</feature>
<dbReference type="InterPro" id="IPR040624">
    <property type="entry name" value="HalOD1"/>
</dbReference>
<dbReference type="OrthoDB" id="221929at2157"/>
<keyword evidence="3" id="KW-1185">Reference proteome</keyword>
<evidence type="ECO:0000313" key="2">
    <source>
        <dbReference type="EMBL" id="SFS75117.1"/>
    </source>
</evidence>
<evidence type="ECO:0000313" key="3">
    <source>
        <dbReference type="Proteomes" id="UP000199199"/>
    </source>
</evidence>
<name>A0A1I6SDV7_9EURY</name>
<dbReference type="AlphaFoldDB" id="A0A1I6SDV7"/>
<gene>
    <name evidence="2" type="ORF">SAMN04488556_2595</name>
</gene>
<evidence type="ECO:0000259" key="1">
    <source>
        <dbReference type="Pfam" id="PF18545"/>
    </source>
</evidence>
<dbReference type="EMBL" id="FOZS01000002">
    <property type="protein sequence ID" value="SFS75117.1"/>
    <property type="molecule type" value="Genomic_DNA"/>
</dbReference>
<dbReference type="Proteomes" id="UP000199199">
    <property type="component" value="Unassembled WGS sequence"/>
</dbReference>
<reference evidence="3" key="1">
    <citation type="submission" date="2016-10" db="EMBL/GenBank/DDBJ databases">
        <authorList>
            <person name="Varghese N."/>
            <person name="Submissions S."/>
        </authorList>
    </citation>
    <scope>NUCLEOTIDE SEQUENCE [LARGE SCALE GENOMIC DNA]</scope>
    <source>
        <strain evidence="3">DSM 22427</strain>
    </source>
</reference>
<dbReference type="RefSeq" id="WP_092905033.1">
    <property type="nucleotide sequence ID" value="NZ_FOZS01000002.1"/>
</dbReference>
<organism evidence="2 3">
    <name type="scientific">Halostagnicola kamekurae</name>
    <dbReference type="NCBI Taxonomy" id="619731"/>
    <lineage>
        <taxon>Archaea</taxon>
        <taxon>Methanobacteriati</taxon>
        <taxon>Methanobacteriota</taxon>
        <taxon>Stenosarchaea group</taxon>
        <taxon>Halobacteria</taxon>
        <taxon>Halobacteriales</taxon>
        <taxon>Natrialbaceae</taxon>
        <taxon>Halostagnicola</taxon>
    </lineage>
</organism>
<dbReference type="Pfam" id="PF18545">
    <property type="entry name" value="HalOD1"/>
    <property type="match status" value="1"/>
</dbReference>
<proteinExistence type="predicted"/>
<sequence length="90" mass="9332">MANGGDTADTSIRTATSQAVVEAVATAEGVPPAELCPPEYEPLHDVIDPEALDALFAPRSHGGPRPGGTVTFTYCGYDVTVETDGTVRLD</sequence>
<accession>A0A1I6SDV7</accession>